<evidence type="ECO:0000259" key="1">
    <source>
        <dbReference type="Pfam" id="PF01966"/>
    </source>
</evidence>
<feature type="domain" description="HD" evidence="1">
    <location>
        <begin position="7"/>
        <end position="82"/>
    </location>
</feature>
<dbReference type="AlphaFoldDB" id="X1HLW1"/>
<protein>
    <recommendedName>
        <fullName evidence="1">HD domain-containing protein</fullName>
    </recommendedName>
</protein>
<dbReference type="InterPro" id="IPR052722">
    <property type="entry name" value="PgpH_phosphodiesterase"/>
</dbReference>
<feature type="non-terminal residue" evidence="2">
    <location>
        <position position="1"/>
    </location>
</feature>
<comment type="caution">
    <text evidence="2">The sequence shown here is derived from an EMBL/GenBank/DDBJ whole genome shotgun (WGS) entry which is preliminary data.</text>
</comment>
<reference evidence="2" key="1">
    <citation type="journal article" date="2014" name="Front. Microbiol.">
        <title>High frequency of phylogenetically diverse reductive dehalogenase-homologous genes in deep subseafloor sedimentary metagenomes.</title>
        <authorList>
            <person name="Kawai M."/>
            <person name="Futagami T."/>
            <person name="Toyoda A."/>
            <person name="Takaki Y."/>
            <person name="Nishi S."/>
            <person name="Hori S."/>
            <person name="Arai W."/>
            <person name="Tsubouchi T."/>
            <person name="Morono Y."/>
            <person name="Uchiyama I."/>
            <person name="Ito T."/>
            <person name="Fujiyama A."/>
            <person name="Inagaki F."/>
            <person name="Takami H."/>
        </authorList>
    </citation>
    <scope>NUCLEOTIDE SEQUENCE</scope>
    <source>
        <strain evidence="2">Expedition CK06-06</strain>
    </source>
</reference>
<dbReference type="Pfam" id="PF01966">
    <property type="entry name" value="HD"/>
    <property type="match status" value="1"/>
</dbReference>
<sequence length="161" mass="18151">QMSTLVIISHVKDGVEMAKKMKLPKKLISIIEQHHGTTTIELFYKKALDTSPDINEDTFRYPGPKPKTKESAVVMLADSVEAAARSEKNITVTKLQKMLKDNIEKKFVDGQLDECPITRQDLVQVSTAFLSILTGVFHPRVEYDQSGEKTSEKVDGKNRKF</sequence>
<gene>
    <name evidence="2" type="ORF">S03H2_12269</name>
</gene>
<dbReference type="InterPro" id="IPR006674">
    <property type="entry name" value="HD_domain"/>
</dbReference>
<dbReference type="EMBL" id="BARU01006245">
    <property type="protein sequence ID" value="GAH46303.1"/>
    <property type="molecule type" value="Genomic_DNA"/>
</dbReference>
<name>X1HLW1_9ZZZZ</name>
<proteinExistence type="predicted"/>
<dbReference type="NCBIfam" id="TIGR00277">
    <property type="entry name" value="HDIG"/>
    <property type="match status" value="1"/>
</dbReference>
<dbReference type="PANTHER" id="PTHR36442">
    <property type="entry name" value="CYCLIC-DI-AMP PHOSPHODIESTERASE PGPH"/>
    <property type="match status" value="1"/>
</dbReference>
<dbReference type="Gene3D" id="1.10.3210.10">
    <property type="entry name" value="Hypothetical protein af1432"/>
    <property type="match status" value="1"/>
</dbReference>
<dbReference type="SUPFAM" id="SSF109604">
    <property type="entry name" value="HD-domain/PDEase-like"/>
    <property type="match status" value="1"/>
</dbReference>
<organism evidence="2">
    <name type="scientific">marine sediment metagenome</name>
    <dbReference type="NCBI Taxonomy" id="412755"/>
    <lineage>
        <taxon>unclassified sequences</taxon>
        <taxon>metagenomes</taxon>
        <taxon>ecological metagenomes</taxon>
    </lineage>
</organism>
<dbReference type="PANTHER" id="PTHR36442:SF1">
    <property type="entry name" value="CYCLIC-DI-AMP PHOSPHODIESTERASE PGPH"/>
    <property type="match status" value="1"/>
</dbReference>
<evidence type="ECO:0000313" key="2">
    <source>
        <dbReference type="EMBL" id="GAH46303.1"/>
    </source>
</evidence>
<dbReference type="InterPro" id="IPR006675">
    <property type="entry name" value="HDIG_dom"/>
</dbReference>
<accession>X1HLW1</accession>